<name>A0A699YMP8_HAELA</name>
<comment type="caution">
    <text evidence="2">The sequence shown here is derived from an EMBL/GenBank/DDBJ whole genome shotgun (WGS) entry which is preliminary data.</text>
</comment>
<sequence>MGPTPYSSPLLAPCTLELGVRGPESKQESKQEQTVVQPSSSQLRGVQAQDAPPPHQLVSRAALLRHRVRQFYGSPFVVYALPPKGLIRNAKLCVGGWGLEATGRMAYSLDSFFSSNAVRRLTALGSARSRSSIR</sequence>
<dbReference type="Proteomes" id="UP000485058">
    <property type="component" value="Unassembled WGS sequence"/>
</dbReference>
<evidence type="ECO:0000256" key="1">
    <source>
        <dbReference type="SAM" id="MobiDB-lite"/>
    </source>
</evidence>
<proteinExistence type="predicted"/>
<protein>
    <submittedName>
        <fullName evidence="2">Uncharacterized protein</fullName>
    </submittedName>
</protein>
<reference evidence="2 3" key="1">
    <citation type="submission" date="2020-02" db="EMBL/GenBank/DDBJ databases">
        <title>Draft genome sequence of Haematococcus lacustris strain NIES-144.</title>
        <authorList>
            <person name="Morimoto D."/>
            <person name="Nakagawa S."/>
            <person name="Yoshida T."/>
            <person name="Sawayama S."/>
        </authorList>
    </citation>
    <scope>NUCLEOTIDE SEQUENCE [LARGE SCALE GENOMIC DNA]</scope>
    <source>
        <strain evidence="2 3">NIES-144</strain>
    </source>
</reference>
<feature type="compositionally biased region" description="Polar residues" evidence="1">
    <location>
        <begin position="32"/>
        <end position="44"/>
    </location>
</feature>
<dbReference type="AlphaFoldDB" id="A0A699YMP8"/>
<accession>A0A699YMP8</accession>
<organism evidence="2 3">
    <name type="scientific">Haematococcus lacustris</name>
    <name type="common">Green alga</name>
    <name type="synonym">Haematococcus pluvialis</name>
    <dbReference type="NCBI Taxonomy" id="44745"/>
    <lineage>
        <taxon>Eukaryota</taxon>
        <taxon>Viridiplantae</taxon>
        <taxon>Chlorophyta</taxon>
        <taxon>core chlorophytes</taxon>
        <taxon>Chlorophyceae</taxon>
        <taxon>CS clade</taxon>
        <taxon>Chlamydomonadales</taxon>
        <taxon>Haematococcaceae</taxon>
        <taxon>Haematococcus</taxon>
    </lineage>
</organism>
<dbReference type="EMBL" id="BLLF01000414">
    <property type="protein sequence ID" value="GFH11557.1"/>
    <property type="molecule type" value="Genomic_DNA"/>
</dbReference>
<evidence type="ECO:0000313" key="3">
    <source>
        <dbReference type="Proteomes" id="UP000485058"/>
    </source>
</evidence>
<gene>
    <name evidence="2" type="ORF">HaLaN_07072</name>
</gene>
<evidence type="ECO:0000313" key="2">
    <source>
        <dbReference type="EMBL" id="GFH11557.1"/>
    </source>
</evidence>
<keyword evidence="3" id="KW-1185">Reference proteome</keyword>
<feature type="region of interest" description="Disordered" evidence="1">
    <location>
        <begin position="21"/>
        <end position="53"/>
    </location>
</feature>